<evidence type="ECO:0000256" key="4">
    <source>
        <dbReference type="PROSITE-ProRule" id="PRU00042"/>
    </source>
</evidence>
<accession>A0A7T7BPX8</accession>
<evidence type="ECO:0000256" key="1">
    <source>
        <dbReference type="ARBA" id="ARBA00022723"/>
    </source>
</evidence>
<name>A0A7T7BPX8_PENDI</name>
<feature type="region of interest" description="Disordered" evidence="5">
    <location>
        <begin position="445"/>
        <end position="472"/>
    </location>
</feature>
<dbReference type="InterPro" id="IPR051964">
    <property type="entry name" value="Chaperone_stress_response"/>
</dbReference>
<dbReference type="PRINTS" id="PR00625">
    <property type="entry name" value="JDOMAIN"/>
</dbReference>
<dbReference type="CDD" id="cd06257">
    <property type="entry name" value="DnaJ"/>
    <property type="match status" value="1"/>
</dbReference>
<dbReference type="InterPro" id="IPR036869">
    <property type="entry name" value="J_dom_sf"/>
</dbReference>
<dbReference type="SMART" id="SM00451">
    <property type="entry name" value="ZnF_U1"/>
    <property type="match status" value="1"/>
</dbReference>
<evidence type="ECO:0000256" key="3">
    <source>
        <dbReference type="ARBA" id="ARBA00022833"/>
    </source>
</evidence>
<dbReference type="SMART" id="SM00355">
    <property type="entry name" value="ZnF_C2H2"/>
    <property type="match status" value="2"/>
</dbReference>
<keyword evidence="3" id="KW-0862">Zinc</keyword>
<feature type="compositionally biased region" description="Acidic residues" evidence="5">
    <location>
        <begin position="295"/>
        <end position="307"/>
    </location>
</feature>
<feature type="compositionally biased region" description="Basic and acidic residues" evidence="5">
    <location>
        <begin position="399"/>
        <end position="411"/>
    </location>
</feature>
<evidence type="ECO:0000256" key="2">
    <source>
        <dbReference type="ARBA" id="ARBA00022771"/>
    </source>
</evidence>
<dbReference type="AlphaFoldDB" id="A0A7T7BPX8"/>
<keyword evidence="8" id="KW-0346">Stress response</keyword>
<evidence type="ECO:0000313" key="8">
    <source>
        <dbReference type="EMBL" id="QQK47764.1"/>
    </source>
</evidence>
<dbReference type="SUPFAM" id="SSF46565">
    <property type="entry name" value="Chaperone J-domain"/>
    <property type="match status" value="1"/>
</dbReference>
<dbReference type="InterPro" id="IPR054076">
    <property type="entry name" value="ZUO1-like_ZHD"/>
</dbReference>
<dbReference type="InterPro" id="IPR001623">
    <property type="entry name" value="DnaJ_domain"/>
</dbReference>
<dbReference type="Gene3D" id="3.30.160.60">
    <property type="entry name" value="Classic Zinc Finger"/>
    <property type="match status" value="1"/>
</dbReference>
<dbReference type="PANTHER" id="PTHR44029:SF1">
    <property type="entry name" value="DNAJ HOMOLOG SUBFAMILY C MEMBER 21"/>
    <property type="match status" value="1"/>
</dbReference>
<evidence type="ECO:0000259" key="7">
    <source>
        <dbReference type="PROSITE" id="PS50157"/>
    </source>
</evidence>
<feature type="domain" description="C2H2-type" evidence="7">
    <location>
        <begin position="493"/>
        <end position="518"/>
    </location>
</feature>
<dbReference type="OMA" id="RANHEES"/>
<dbReference type="GO" id="GO:0003676">
    <property type="term" value="F:nucleic acid binding"/>
    <property type="evidence" value="ECO:0007669"/>
    <property type="project" value="InterPro"/>
</dbReference>
<feature type="region of interest" description="Disordered" evidence="5">
    <location>
        <begin position="389"/>
        <end position="431"/>
    </location>
</feature>
<feature type="domain" description="J" evidence="6">
    <location>
        <begin position="23"/>
        <end position="89"/>
    </location>
</feature>
<dbReference type="Pfam" id="PF00226">
    <property type="entry name" value="DnaJ"/>
    <property type="match status" value="1"/>
</dbReference>
<dbReference type="Gene3D" id="1.10.287.110">
    <property type="entry name" value="DnaJ domain"/>
    <property type="match status" value="1"/>
</dbReference>
<dbReference type="InterPro" id="IPR022755">
    <property type="entry name" value="Znf_C2H2_jaz"/>
</dbReference>
<evidence type="ECO:0000313" key="9">
    <source>
        <dbReference type="Proteomes" id="UP000595662"/>
    </source>
</evidence>
<dbReference type="GO" id="GO:0005737">
    <property type="term" value="C:cytoplasm"/>
    <property type="evidence" value="ECO:0007669"/>
    <property type="project" value="TreeGrafter"/>
</dbReference>
<dbReference type="InterPro" id="IPR013087">
    <property type="entry name" value="Znf_C2H2_type"/>
</dbReference>
<dbReference type="SUPFAM" id="SSF57667">
    <property type="entry name" value="beta-beta-alpha zinc fingers"/>
    <property type="match status" value="1"/>
</dbReference>
<dbReference type="Pfam" id="PF12171">
    <property type="entry name" value="zf-C2H2_jaz"/>
    <property type="match status" value="1"/>
</dbReference>
<proteinExistence type="predicted"/>
<dbReference type="PROSITE" id="PS50157">
    <property type="entry name" value="ZINC_FINGER_C2H2_2"/>
    <property type="match status" value="2"/>
</dbReference>
<sequence length="532" mass="60486">MGQFHSTSQSSSSALEKLDQKTDYYELLGVTRDATNDEIKKAYRRKALVLHPDRNYGNVDEATKLFAEIQSAYEVLADPQERAWYDSHSDAFLGTNGNTDDQHSYNVRITTAEDVLRLFSKFSPRMEFSDSPTGFFGGLREQFEQLVLEERLACRWENQDPVEYPSFGSGNDDFETVVRPFYATWTGFSTQKSFAWKDAHRYSEAPDRRVRRMMERENRRLREEGIREFNDAVRSLVAFVKKRDPRYKVNAQSEAQRQETLRQSVAAQAARSRAVNQAKMRDHILPEWAQSEQPVADDDQESSEESEVESFECVACHKYFKSQKQFEAHERSKKHLKAVKQLCREMRMQNHELDLESADESSINAVTTNPLGVDDGKVEVSAASDVELEVNASVQSHDVPADDRKSSHGLEETTPLSEPDTPTSSHDDDYASREYVETRLRTDMDHLSTGAGDSSGHPLFSGLTGESPTPKLGKAKQKRAKRAAKQADQPMAFICANCQAHFASKTKLFDHLRDLDHAEPLLRSIAKKGRKH</sequence>
<evidence type="ECO:0000259" key="6">
    <source>
        <dbReference type="PROSITE" id="PS50076"/>
    </source>
</evidence>
<dbReference type="PROSITE" id="PS00028">
    <property type="entry name" value="ZINC_FINGER_C2H2_1"/>
    <property type="match status" value="2"/>
</dbReference>
<dbReference type="RefSeq" id="XP_014538914.1">
    <property type="nucleotide sequence ID" value="XM_014683428.1"/>
</dbReference>
<dbReference type="PROSITE" id="PS00636">
    <property type="entry name" value="DNAJ_1"/>
    <property type="match status" value="1"/>
</dbReference>
<feature type="region of interest" description="Disordered" evidence="5">
    <location>
        <begin position="286"/>
        <end position="307"/>
    </location>
</feature>
<dbReference type="GO" id="GO:0008270">
    <property type="term" value="F:zinc ion binding"/>
    <property type="evidence" value="ECO:0007669"/>
    <property type="project" value="UniProtKB-KW"/>
</dbReference>
<protein>
    <submittedName>
        <fullName evidence="8">Heat shock protein DnaJ, N-terminal</fullName>
    </submittedName>
</protein>
<dbReference type="InterPro" id="IPR018253">
    <property type="entry name" value="DnaJ_domain_CS"/>
</dbReference>
<dbReference type="InterPro" id="IPR003604">
    <property type="entry name" value="Matrin/U1-like-C_Znf_C2H2"/>
</dbReference>
<dbReference type="EMBL" id="CP060779">
    <property type="protein sequence ID" value="QQK47764.1"/>
    <property type="molecule type" value="Genomic_DNA"/>
</dbReference>
<dbReference type="SMART" id="SM00271">
    <property type="entry name" value="DnaJ"/>
    <property type="match status" value="1"/>
</dbReference>
<evidence type="ECO:0000256" key="5">
    <source>
        <dbReference type="SAM" id="MobiDB-lite"/>
    </source>
</evidence>
<dbReference type="GeneID" id="26228488"/>
<feature type="compositionally biased region" description="Polar residues" evidence="5">
    <location>
        <begin position="414"/>
        <end position="424"/>
    </location>
</feature>
<dbReference type="Proteomes" id="UP000595662">
    <property type="component" value="Chromosome 6"/>
</dbReference>
<dbReference type="KEGG" id="pdp:PDIP_01650"/>
<keyword evidence="2 4" id="KW-0863">Zinc-finger</keyword>
<gene>
    <name evidence="8" type="ORF">Pdw03_5399</name>
</gene>
<dbReference type="PANTHER" id="PTHR44029">
    <property type="entry name" value="DNAJ HOMOLOG SUBFAMILY C MEMBER 21"/>
    <property type="match status" value="1"/>
</dbReference>
<dbReference type="InterPro" id="IPR036236">
    <property type="entry name" value="Znf_C2H2_sf"/>
</dbReference>
<keyword evidence="1" id="KW-0479">Metal-binding</keyword>
<organism evidence="8 9">
    <name type="scientific">Penicillium digitatum</name>
    <name type="common">Green mold</name>
    <dbReference type="NCBI Taxonomy" id="36651"/>
    <lineage>
        <taxon>Eukaryota</taxon>
        <taxon>Fungi</taxon>
        <taxon>Dikarya</taxon>
        <taxon>Ascomycota</taxon>
        <taxon>Pezizomycotina</taxon>
        <taxon>Eurotiomycetes</taxon>
        <taxon>Eurotiomycetidae</taxon>
        <taxon>Eurotiales</taxon>
        <taxon>Aspergillaceae</taxon>
        <taxon>Penicillium</taxon>
    </lineage>
</organism>
<reference evidence="8 9" key="1">
    <citation type="submission" date="2020-08" db="EMBL/GenBank/DDBJ databases">
        <title>The completed genome sequence of the pathogenic ascomycete fungus Penicillium digitatum.</title>
        <authorList>
            <person name="Wang M."/>
        </authorList>
    </citation>
    <scope>NUCLEOTIDE SEQUENCE [LARGE SCALE GENOMIC DNA]</scope>
    <source>
        <strain evidence="8 9">PdW03</strain>
    </source>
</reference>
<dbReference type="PROSITE" id="PS50076">
    <property type="entry name" value="DNAJ_2"/>
    <property type="match status" value="1"/>
</dbReference>
<dbReference type="VEuPathDB" id="FungiDB:PDIP_01650"/>
<dbReference type="Pfam" id="PF21884">
    <property type="entry name" value="ZUO1-like_ZHD"/>
    <property type="match status" value="1"/>
</dbReference>
<feature type="domain" description="C2H2-type" evidence="7">
    <location>
        <begin position="311"/>
        <end position="335"/>
    </location>
</feature>